<sequence length="127" mass="14652">MTLERMNAYDLYARCKENETFDVRVDTKYNEIKLGVEQFAKGHYYTMTIHFYDRKFGEYSEQDVMPTILQMLREDGFCITKSSHGSQGLNVNGSGNNYIAYIISWGSDCPAVQYALDGPKYNENIIT</sequence>
<proteinExistence type="predicted"/>
<reference evidence="1" key="1">
    <citation type="journal article" date="2020" name="Nature">
        <title>Giant virus diversity and host interactions through global metagenomics.</title>
        <authorList>
            <person name="Schulz F."/>
            <person name="Roux S."/>
            <person name="Paez-Espino D."/>
            <person name="Jungbluth S."/>
            <person name="Walsh D.A."/>
            <person name="Denef V.J."/>
            <person name="McMahon K.D."/>
            <person name="Konstantinidis K.T."/>
            <person name="Eloe-Fadrosh E.A."/>
            <person name="Kyrpides N.C."/>
            <person name="Woyke T."/>
        </authorList>
    </citation>
    <scope>NUCLEOTIDE SEQUENCE</scope>
    <source>
        <strain evidence="1">GVMAG-S-1062768-28</strain>
    </source>
</reference>
<dbReference type="EMBL" id="MN740694">
    <property type="protein sequence ID" value="QHU08083.1"/>
    <property type="molecule type" value="Genomic_DNA"/>
</dbReference>
<accession>A0A6C0JRU8</accession>
<name>A0A6C0JRU8_9ZZZZ</name>
<evidence type="ECO:0000313" key="1">
    <source>
        <dbReference type="EMBL" id="QHU08083.1"/>
    </source>
</evidence>
<dbReference type="AlphaFoldDB" id="A0A6C0JRU8"/>
<protein>
    <submittedName>
        <fullName evidence="1">Uncharacterized protein</fullName>
    </submittedName>
</protein>
<organism evidence="1">
    <name type="scientific">viral metagenome</name>
    <dbReference type="NCBI Taxonomy" id="1070528"/>
    <lineage>
        <taxon>unclassified sequences</taxon>
        <taxon>metagenomes</taxon>
        <taxon>organismal metagenomes</taxon>
    </lineage>
</organism>